<dbReference type="Pfam" id="PF01614">
    <property type="entry name" value="IclR_C"/>
    <property type="match status" value="1"/>
</dbReference>
<organism evidence="7 8">
    <name type="scientific">Nakamurella alba</name>
    <dbReference type="NCBI Taxonomy" id="2665158"/>
    <lineage>
        <taxon>Bacteria</taxon>
        <taxon>Bacillati</taxon>
        <taxon>Actinomycetota</taxon>
        <taxon>Actinomycetes</taxon>
        <taxon>Nakamurellales</taxon>
        <taxon>Nakamurellaceae</taxon>
        <taxon>Nakamurella</taxon>
    </lineage>
</organism>
<dbReference type="EMBL" id="WLYK01000005">
    <property type="protein sequence ID" value="MTD14836.1"/>
    <property type="molecule type" value="Genomic_DNA"/>
</dbReference>
<dbReference type="GO" id="GO:0003700">
    <property type="term" value="F:DNA-binding transcription factor activity"/>
    <property type="evidence" value="ECO:0007669"/>
    <property type="project" value="TreeGrafter"/>
</dbReference>
<dbReference type="PROSITE" id="PS51078">
    <property type="entry name" value="ICLR_ED"/>
    <property type="match status" value="1"/>
</dbReference>
<keyword evidence="8" id="KW-1185">Reference proteome</keyword>
<evidence type="ECO:0000259" key="6">
    <source>
        <dbReference type="PROSITE" id="PS51078"/>
    </source>
</evidence>
<dbReference type="GO" id="GO:0003677">
    <property type="term" value="F:DNA binding"/>
    <property type="evidence" value="ECO:0007669"/>
    <property type="project" value="UniProtKB-KW"/>
</dbReference>
<dbReference type="Gene3D" id="1.10.10.10">
    <property type="entry name" value="Winged helix-like DNA-binding domain superfamily/Winged helix DNA-binding domain"/>
    <property type="match status" value="1"/>
</dbReference>
<keyword evidence="3" id="KW-0804">Transcription</keyword>
<dbReference type="InterPro" id="IPR036390">
    <property type="entry name" value="WH_DNA-bd_sf"/>
</dbReference>
<feature type="region of interest" description="Disordered" evidence="4">
    <location>
        <begin position="1"/>
        <end position="72"/>
    </location>
</feature>
<dbReference type="Pfam" id="PF09339">
    <property type="entry name" value="HTH_IclR"/>
    <property type="match status" value="1"/>
</dbReference>
<evidence type="ECO:0000256" key="2">
    <source>
        <dbReference type="ARBA" id="ARBA00023125"/>
    </source>
</evidence>
<dbReference type="PROSITE" id="PS51077">
    <property type="entry name" value="HTH_ICLR"/>
    <property type="match status" value="1"/>
</dbReference>
<dbReference type="InterPro" id="IPR036388">
    <property type="entry name" value="WH-like_DNA-bd_sf"/>
</dbReference>
<keyword evidence="1" id="KW-0805">Transcription regulation</keyword>
<reference evidence="7 8" key="1">
    <citation type="submission" date="2019-11" db="EMBL/GenBank/DDBJ databases">
        <authorList>
            <person name="Jiang L.-Q."/>
        </authorList>
    </citation>
    <scope>NUCLEOTIDE SEQUENCE [LARGE SCALE GENOMIC DNA]</scope>
    <source>
        <strain evidence="7 8">YIM 132087</strain>
    </source>
</reference>
<proteinExistence type="predicted"/>
<evidence type="ECO:0000313" key="7">
    <source>
        <dbReference type="EMBL" id="MTD14836.1"/>
    </source>
</evidence>
<comment type="caution">
    <text evidence="7">The sequence shown here is derived from an EMBL/GenBank/DDBJ whole genome shotgun (WGS) entry which is preliminary data.</text>
</comment>
<dbReference type="SMART" id="SM00346">
    <property type="entry name" value="HTH_ICLR"/>
    <property type="match status" value="1"/>
</dbReference>
<dbReference type="InterPro" id="IPR050707">
    <property type="entry name" value="HTH_MetabolicPath_Reg"/>
</dbReference>
<feature type="compositionally biased region" description="Basic and acidic residues" evidence="4">
    <location>
        <begin position="27"/>
        <end position="59"/>
    </location>
</feature>
<dbReference type="SUPFAM" id="SSF46785">
    <property type="entry name" value="Winged helix' DNA-binding domain"/>
    <property type="match status" value="1"/>
</dbReference>
<dbReference type="AlphaFoldDB" id="A0A7K1FL60"/>
<evidence type="ECO:0000256" key="4">
    <source>
        <dbReference type="SAM" id="MobiDB-lite"/>
    </source>
</evidence>
<sequence length="341" mass="37168">MTTLNSGTSSGLLTASPPLPQSRSGLRKFESRTVDRIRQCPRRDRPSEDRFVMSEDPRYPRGAPGGAGRAVEGRGMSTIDRYARTFDVLELLIGRPDGLTATEISKRLGLPLSSSHNLLQRMVTAEVVTLADDLRYSLGPRAVQLGIRIVDGLEVRAIARRHLLELARVTGDDIYLAVPFGRRVAYVDRFPGTQPVTVDIRLGQSLYLHATSVGKLFAAHDRQLRRRLFSQERPQLTSHTLTTEAELEAELARIVQQGHAISREEAIIGVVGIAVPIRDDRGALVAAIHISALSNRMDDAVEADLLAAARTAGRLIERDLGRLHDTGSVDGPAGIDSRAAG</sequence>
<dbReference type="InterPro" id="IPR014757">
    <property type="entry name" value="Tscrpt_reg_IclR_C"/>
</dbReference>
<protein>
    <submittedName>
        <fullName evidence="7">Helix-turn-helix domain-containing protein</fullName>
    </submittedName>
</protein>
<dbReference type="GO" id="GO:0045892">
    <property type="term" value="P:negative regulation of DNA-templated transcription"/>
    <property type="evidence" value="ECO:0007669"/>
    <property type="project" value="TreeGrafter"/>
</dbReference>
<dbReference type="InterPro" id="IPR005471">
    <property type="entry name" value="Tscrpt_reg_IclR_N"/>
</dbReference>
<keyword evidence="2" id="KW-0238">DNA-binding</keyword>
<dbReference type="PANTHER" id="PTHR30136:SF24">
    <property type="entry name" value="HTH-TYPE TRANSCRIPTIONAL REPRESSOR ALLR"/>
    <property type="match status" value="1"/>
</dbReference>
<feature type="domain" description="HTH iclR-type" evidence="5">
    <location>
        <begin position="79"/>
        <end position="140"/>
    </location>
</feature>
<gene>
    <name evidence="7" type="ORF">GIS00_12880</name>
</gene>
<dbReference type="PANTHER" id="PTHR30136">
    <property type="entry name" value="HELIX-TURN-HELIX TRANSCRIPTIONAL REGULATOR, ICLR FAMILY"/>
    <property type="match status" value="1"/>
</dbReference>
<feature type="domain" description="IclR-ED" evidence="6">
    <location>
        <begin position="141"/>
        <end position="322"/>
    </location>
</feature>
<dbReference type="Proteomes" id="UP000460221">
    <property type="component" value="Unassembled WGS sequence"/>
</dbReference>
<evidence type="ECO:0000259" key="5">
    <source>
        <dbReference type="PROSITE" id="PS51077"/>
    </source>
</evidence>
<evidence type="ECO:0000256" key="3">
    <source>
        <dbReference type="ARBA" id="ARBA00023163"/>
    </source>
</evidence>
<evidence type="ECO:0000313" key="8">
    <source>
        <dbReference type="Proteomes" id="UP000460221"/>
    </source>
</evidence>
<dbReference type="SUPFAM" id="SSF55781">
    <property type="entry name" value="GAF domain-like"/>
    <property type="match status" value="1"/>
</dbReference>
<dbReference type="Gene3D" id="3.30.450.40">
    <property type="match status" value="1"/>
</dbReference>
<dbReference type="InterPro" id="IPR029016">
    <property type="entry name" value="GAF-like_dom_sf"/>
</dbReference>
<evidence type="ECO:0000256" key="1">
    <source>
        <dbReference type="ARBA" id="ARBA00023015"/>
    </source>
</evidence>
<name>A0A7K1FL60_9ACTN</name>
<accession>A0A7K1FL60</accession>
<feature type="compositionally biased region" description="Polar residues" evidence="4">
    <location>
        <begin position="1"/>
        <end position="13"/>
    </location>
</feature>